<dbReference type="PROSITE" id="PS50902">
    <property type="entry name" value="FLAVODOXIN_LIKE"/>
    <property type="match status" value="1"/>
</dbReference>
<evidence type="ECO:0000313" key="3">
    <source>
        <dbReference type="Proteomes" id="UP001057375"/>
    </source>
</evidence>
<dbReference type="PANTHER" id="PTHR43717:SF1">
    <property type="entry name" value="ANAEROBIC NITRIC OXIDE REDUCTASE FLAVORUBREDOXIN"/>
    <property type="match status" value="1"/>
</dbReference>
<dbReference type="InterPro" id="IPR036866">
    <property type="entry name" value="RibonucZ/Hydroxyglut_hydro"/>
</dbReference>
<dbReference type="InterPro" id="IPR008254">
    <property type="entry name" value="Flavodoxin/NO_synth"/>
</dbReference>
<dbReference type="InterPro" id="IPR045761">
    <property type="entry name" value="ODP_dom"/>
</dbReference>
<comment type="caution">
    <text evidence="2">The sequence shown here is derived from an EMBL/GenBank/DDBJ whole genome shotgun (WGS) entry which is preliminary data.</text>
</comment>
<evidence type="ECO:0000313" key="2">
    <source>
        <dbReference type="EMBL" id="GKT34806.1"/>
    </source>
</evidence>
<dbReference type="CDD" id="cd07709">
    <property type="entry name" value="flavodiiron_proteins_MBL-fold"/>
    <property type="match status" value="1"/>
</dbReference>
<dbReference type="SMART" id="SM00849">
    <property type="entry name" value="Lactamase_B"/>
    <property type="match status" value="1"/>
</dbReference>
<dbReference type="Proteomes" id="UP001057375">
    <property type="component" value="Unassembled WGS sequence"/>
</dbReference>
<dbReference type="PANTHER" id="PTHR43717">
    <property type="entry name" value="ANAEROBIC NITRIC OXIDE REDUCTASE FLAVORUBREDOXIN"/>
    <property type="match status" value="1"/>
</dbReference>
<dbReference type="Gene3D" id="3.40.50.360">
    <property type="match status" value="1"/>
</dbReference>
<evidence type="ECO:0000259" key="1">
    <source>
        <dbReference type="PROSITE" id="PS50902"/>
    </source>
</evidence>
<dbReference type="SUPFAM" id="SSF52218">
    <property type="entry name" value="Flavoproteins"/>
    <property type="match status" value="1"/>
</dbReference>
<feature type="domain" description="Flavodoxin-like" evidence="1">
    <location>
        <begin position="269"/>
        <end position="407"/>
    </location>
</feature>
<keyword evidence="3" id="KW-1185">Reference proteome</keyword>
<sequence>MSKIEFTGSEVLTAHLPAVEVKKDVYWVGSVHEDIRSFHGYETRDGTSYNAYFIKDEFPTVIDSVKREFAGEFIERIKSVCPLSEIKYVISNHAEYDHASAIPILMKNLDPEVPIVTNKKGQDALVRNYPSLADCKFLILKPKETLTIGKRTLSFLATPLVHWPESQFTYSEYDEILFSMDVFGQHIASGKRFDDEYGWERVKESAIEYYANIVACYRLQTARALKLTAKLGKIDMICCAHGLIIRSHVDEMIKLYQSFTDGSIYRPKVTVVYDTFYHSTEAMARAIQEGAQSIGAEVMRIKASVGGTTQVARHCFDSKATAWGSPTLNSGMHTEVAGVLHYAKGLKILEKKPSVSFGSYGWTPGGTKVMVQELESCKSDVIETIDCNWRPTEEILKRCFDAGIKLGKLALGQELKDEE</sequence>
<reference evidence="2" key="1">
    <citation type="submission" date="2022-03" db="EMBL/GenBank/DDBJ databases">
        <title>Draft genome sequence of Aduncisulcus paluster, a free-living microaerophilic Fornicata.</title>
        <authorList>
            <person name="Yuyama I."/>
            <person name="Kume K."/>
            <person name="Tamura T."/>
            <person name="Inagaki Y."/>
            <person name="Hashimoto T."/>
        </authorList>
    </citation>
    <scope>NUCLEOTIDE SEQUENCE</scope>
    <source>
        <strain evidence="2">NY0171</strain>
    </source>
</reference>
<dbReference type="InterPro" id="IPR029039">
    <property type="entry name" value="Flavoprotein-like_sf"/>
</dbReference>
<dbReference type="PIRSF" id="PIRSF005243">
    <property type="entry name" value="ROO"/>
    <property type="match status" value="1"/>
</dbReference>
<name>A0ABQ5KS30_9EUKA</name>
<dbReference type="InterPro" id="IPR001279">
    <property type="entry name" value="Metallo-B-lactamas"/>
</dbReference>
<dbReference type="SUPFAM" id="SSF56281">
    <property type="entry name" value="Metallo-hydrolase/oxidoreductase"/>
    <property type="match status" value="1"/>
</dbReference>
<dbReference type="EMBL" id="BQXS01010871">
    <property type="protein sequence ID" value="GKT34806.1"/>
    <property type="molecule type" value="Genomic_DNA"/>
</dbReference>
<protein>
    <submittedName>
        <fullName evidence="2">A-type flavoprotein lateral transfer candidate</fullName>
    </submittedName>
</protein>
<dbReference type="Pfam" id="PF00258">
    <property type="entry name" value="Flavodoxin_1"/>
    <property type="match status" value="1"/>
</dbReference>
<accession>A0ABQ5KS30</accession>
<dbReference type="Gene3D" id="3.60.15.10">
    <property type="entry name" value="Ribonuclease Z/Hydroxyacylglutathione hydrolase-like"/>
    <property type="match status" value="1"/>
</dbReference>
<organism evidence="2 3">
    <name type="scientific">Aduncisulcus paluster</name>
    <dbReference type="NCBI Taxonomy" id="2918883"/>
    <lineage>
        <taxon>Eukaryota</taxon>
        <taxon>Metamonada</taxon>
        <taxon>Carpediemonas-like organisms</taxon>
        <taxon>Aduncisulcus</taxon>
    </lineage>
</organism>
<gene>
    <name evidence="2" type="ORF">ADUPG1_008092</name>
</gene>
<dbReference type="Pfam" id="PF19583">
    <property type="entry name" value="ODP"/>
    <property type="match status" value="1"/>
</dbReference>
<dbReference type="InterPro" id="IPR016440">
    <property type="entry name" value="Rubredoxin-O_OxRdtase"/>
</dbReference>
<proteinExistence type="predicted"/>